<sequence>MTCSPGCCDADPYFAWVVDKPSNGISTIWPMPVGCHQQQQAKLSMPVPTASYHQQQQTTLSTSVPIASPMKGDFNSTVGPASPTEPTYSSPNLTGTTAGSEPKVTVKSPPNIMLEKMKNILIRQGSENPELTILPSNRQSALVRLAGQLEPGDIPCSVPVRFNAIPGYGSQPVTQVVSHPAAAPPATPGALIKASSPPPMTASLPPIPESVSDCTSHCTIKIKLDNPSVGIVVLQKVSQPAQYSSPPFAGHRSDVVGMLPFSHPPGVKVTVVNPVPVGMVQQRCSKVFKRETVNLADS</sequence>
<accession>A0ABM3CST4</accession>
<evidence type="ECO:0000313" key="3">
    <source>
        <dbReference type="RefSeq" id="XP_045549622.1"/>
    </source>
</evidence>
<dbReference type="RefSeq" id="XP_045549622.1">
    <property type="nucleotide sequence ID" value="XM_045693666.1"/>
</dbReference>
<evidence type="ECO:0000256" key="1">
    <source>
        <dbReference type="SAM" id="MobiDB-lite"/>
    </source>
</evidence>
<keyword evidence="2" id="KW-1185">Reference proteome</keyword>
<gene>
    <name evidence="3" type="primary">LOC106569185</name>
</gene>
<feature type="compositionally biased region" description="Polar residues" evidence="1">
    <location>
        <begin position="76"/>
        <end position="99"/>
    </location>
</feature>
<feature type="region of interest" description="Disordered" evidence="1">
    <location>
        <begin position="76"/>
        <end position="107"/>
    </location>
</feature>
<dbReference type="Proteomes" id="UP001652741">
    <property type="component" value="Chromosome ssa14"/>
</dbReference>
<dbReference type="GeneID" id="106569185"/>
<evidence type="ECO:0000313" key="2">
    <source>
        <dbReference type="Proteomes" id="UP001652741"/>
    </source>
</evidence>
<reference evidence="3" key="1">
    <citation type="submission" date="2025-08" db="UniProtKB">
        <authorList>
            <consortium name="RefSeq"/>
        </authorList>
    </citation>
    <scope>IDENTIFICATION</scope>
</reference>
<organism evidence="2 3">
    <name type="scientific">Salmo salar</name>
    <name type="common">Atlantic salmon</name>
    <dbReference type="NCBI Taxonomy" id="8030"/>
    <lineage>
        <taxon>Eukaryota</taxon>
        <taxon>Metazoa</taxon>
        <taxon>Chordata</taxon>
        <taxon>Craniata</taxon>
        <taxon>Vertebrata</taxon>
        <taxon>Euteleostomi</taxon>
        <taxon>Actinopterygii</taxon>
        <taxon>Neopterygii</taxon>
        <taxon>Teleostei</taxon>
        <taxon>Protacanthopterygii</taxon>
        <taxon>Salmoniformes</taxon>
        <taxon>Salmonidae</taxon>
        <taxon>Salmoninae</taxon>
        <taxon>Salmo</taxon>
    </lineage>
</organism>
<name>A0ABM3CST4_SALSA</name>
<proteinExistence type="predicted"/>
<protein>
    <submittedName>
        <fullName evidence="3">Uncharacterized protein</fullName>
    </submittedName>
</protein>